<dbReference type="GO" id="GO:0016887">
    <property type="term" value="F:ATP hydrolysis activity"/>
    <property type="evidence" value="ECO:0007669"/>
    <property type="project" value="UniProtKB-UniRule"/>
</dbReference>
<gene>
    <name evidence="3" type="primary">zapE</name>
    <name evidence="4" type="ORF">DBZ36_16200</name>
</gene>
<comment type="caution">
    <text evidence="4">The sequence shown here is derived from an EMBL/GenBank/DDBJ whole genome shotgun (WGS) entry which is preliminary data.</text>
</comment>
<keyword evidence="5" id="KW-1185">Reference proteome</keyword>
<dbReference type="Gene3D" id="3.40.50.300">
    <property type="entry name" value="P-loop containing nucleotide triphosphate hydrolases"/>
    <property type="match status" value="2"/>
</dbReference>
<keyword evidence="3" id="KW-0131">Cell cycle</keyword>
<evidence type="ECO:0000256" key="2">
    <source>
        <dbReference type="ARBA" id="ARBA00022840"/>
    </source>
</evidence>
<keyword evidence="2 3" id="KW-0067">ATP-binding</keyword>
<dbReference type="AlphaFoldDB" id="A0A420E8X6"/>
<dbReference type="GO" id="GO:0005524">
    <property type="term" value="F:ATP binding"/>
    <property type="evidence" value="ECO:0007669"/>
    <property type="project" value="UniProtKB-UniRule"/>
</dbReference>
<dbReference type="InterPro" id="IPR027417">
    <property type="entry name" value="P-loop_NTPase"/>
</dbReference>
<comment type="subunit">
    <text evidence="3">Interacts with FtsZ.</text>
</comment>
<name>A0A420E8X6_9ALTE</name>
<dbReference type="NCBIfam" id="NF040713">
    <property type="entry name" value="ZapE"/>
    <property type="match status" value="1"/>
</dbReference>
<evidence type="ECO:0000313" key="5">
    <source>
        <dbReference type="Proteomes" id="UP000286482"/>
    </source>
</evidence>
<dbReference type="Pfam" id="PF03969">
    <property type="entry name" value="AFG1_ATPase"/>
    <property type="match status" value="1"/>
</dbReference>
<dbReference type="PANTHER" id="PTHR12169:SF6">
    <property type="entry name" value="AFG1-LIKE ATPASE"/>
    <property type="match status" value="1"/>
</dbReference>
<dbReference type="PANTHER" id="PTHR12169">
    <property type="entry name" value="ATPASE N2B"/>
    <property type="match status" value="1"/>
</dbReference>
<sequence length="378" mass="43223">MLPSEKYQTDIETRGFESDSAQVQAVEALDRLSKELVNFTKPQVKASSSSPNKWLKRIGFGNKSSTTKTPDQTPIKGLYFWGGVGRGKTYLMDTFFDCLSTTRKQRLHFHRFMYSTHDQLKALQGKSNPLQIVAANIASQTDIICFDEFFVSDITDAMILAGLFEALFSHGVVLVATSNIPPHDLYRNGLQRQRFLPTIGLIEQHCEILNVDSGCDYRMRTLEQAEIYHSPLDQSARKNMERYFYELSGESSLRAEAIEVNHRQIEVISQGHGVLLISFEQLCKSARSANDYIELAKLYHTVLLDGLEQMASDQEDSARRFIALIDEFYERNVSLIITAQVPMNDIYRGERLVFEFQRCLSRLQEMQSTEYLGREHLA</sequence>
<keyword evidence="1 3" id="KW-0547">Nucleotide-binding</keyword>
<evidence type="ECO:0000313" key="4">
    <source>
        <dbReference type="EMBL" id="RKF15906.1"/>
    </source>
</evidence>
<dbReference type="OrthoDB" id="9774491at2"/>
<protein>
    <recommendedName>
        <fullName evidence="3">Cell division protein ZapE</fullName>
    </recommendedName>
    <alternativeName>
        <fullName evidence="3">Z ring-associated protein ZapE</fullName>
    </alternativeName>
</protein>
<dbReference type="GO" id="GO:0051301">
    <property type="term" value="P:cell division"/>
    <property type="evidence" value="ECO:0007669"/>
    <property type="project" value="UniProtKB-UniRule"/>
</dbReference>
<dbReference type="InterPro" id="IPR030870">
    <property type="entry name" value="ZapE"/>
</dbReference>
<evidence type="ECO:0000256" key="1">
    <source>
        <dbReference type="ARBA" id="ARBA00022741"/>
    </source>
</evidence>
<proteinExistence type="inferred from homology"/>
<keyword evidence="3" id="KW-0132">Cell division</keyword>
<accession>A0A420E8X6</accession>
<dbReference type="Proteomes" id="UP000286482">
    <property type="component" value="Unassembled WGS sequence"/>
</dbReference>
<dbReference type="InterPro" id="IPR005654">
    <property type="entry name" value="ATPase_AFG1-like"/>
</dbReference>
<feature type="binding site" evidence="3">
    <location>
        <begin position="82"/>
        <end position="89"/>
    </location>
    <ligand>
        <name>ATP</name>
        <dbReference type="ChEBI" id="CHEBI:30616"/>
    </ligand>
</feature>
<keyword evidence="3" id="KW-0378">Hydrolase</keyword>
<dbReference type="GO" id="GO:0032153">
    <property type="term" value="C:cell division site"/>
    <property type="evidence" value="ECO:0007669"/>
    <property type="project" value="TreeGrafter"/>
</dbReference>
<dbReference type="HAMAP" id="MF_01919">
    <property type="entry name" value="ZapE"/>
    <property type="match status" value="1"/>
</dbReference>
<dbReference type="GO" id="GO:0005737">
    <property type="term" value="C:cytoplasm"/>
    <property type="evidence" value="ECO:0007669"/>
    <property type="project" value="UniProtKB-SubCell"/>
</dbReference>
<keyword evidence="3" id="KW-0963">Cytoplasm</keyword>
<dbReference type="RefSeq" id="WP_120355991.1">
    <property type="nucleotide sequence ID" value="NZ_RAQO01000008.1"/>
</dbReference>
<comment type="function">
    <text evidence="3">Reduces the stability of FtsZ polymers in the presence of ATP.</text>
</comment>
<dbReference type="SUPFAM" id="SSF52540">
    <property type="entry name" value="P-loop containing nucleoside triphosphate hydrolases"/>
    <property type="match status" value="1"/>
</dbReference>
<comment type="similarity">
    <text evidence="3">Belongs to the AFG1 ATPase family. ZapE subfamily.</text>
</comment>
<reference evidence="4 5" key="1">
    <citation type="submission" date="2018-09" db="EMBL/GenBank/DDBJ databases">
        <authorList>
            <person name="Wang Z."/>
        </authorList>
    </citation>
    <scope>NUCLEOTIDE SEQUENCE [LARGE SCALE GENOMIC DNA]</scope>
    <source>
        <strain evidence="4 5">ALS 81</strain>
    </source>
</reference>
<comment type="subcellular location">
    <subcellularLocation>
        <location evidence="3">Cytoplasm</location>
    </subcellularLocation>
</comment>
<organism evidence="4 5">
    <name type="scientific">Alginatibacterium sediminis</name>
    <dbReference type="NCBI Taxonomy" id="2164068"/>
    <lineage>
        <taxon>Bacteria</taxon>
        <taxon>Pseudomonadati</taxon>
        <taxon>Pseudomonadota</taxon>
        <taxon>Gammaproteobacteria</taxon>
        <taxon>Alteromonadales</taxon>
        <taxon>Alteromonadaceae</taxon>
        <taxon>Alginatibacterium</taxon>
    </lineage>
</organism>
<dbReference type="EMBL" id="RAQO01000008">
    <property type="protein sequence ID" value="RKF15906.1"/>
    <property type="molecule type" value="Genomic_DNA"/>
</dbReference>
<evidence type="ECO:0000256" key="3">
    <source>
        <dbReference type="HAMAP-Rule" id="MF_01919"/>
    </source>
</evidence>